<evidence type="ECO:0000313" key="3">
    <source>
        <dbReference type="Proteomes" id="UP000799423"/>
    </source>
</evidence>
<dbReference type="OrthoDB" id="3798213at2759"/>
<evidence type="ECO:0000313" key="2">
    <source>
        <dbReference type="EMBL" id="KAF2851532.1"/>
    </source>
</evidence>
<evidence type="ECO:0000256" key="1">
    <source>
        <dbReference type="SAM" id="MobiDB-lite"/>
    </source>
</evidence>
<protein>
    <submittedName>
        <fullName evidence="2">Uncharacterized protein</fullName>
    </submittedName>
</protein>
<feature type="compositionally biased region" description="Basic and acidic residues" evidence="1">
    <location>
        <begin position="1"/>
        <end position="11"/>
    </location>
</feature>
<reference evidence="2" key="1">
    <citation type="submission" date="2020-01" db="EMBL/GenBank/DDBJ databases">
        <authorList>
            <consortium name="DOE Joint Genome Institute"/>
            <person name="Haridas S."/>
            <person name="Albert R."/>
            <person name="Binder M."/>
            <person name="Bloem J."/>
            <person name="Labutti K."/>
            <person name="Salamov A."/>
            <person name="Andreopoulos B."/>
            <person name="Baker S.E."/>
            <person name="Barry K."/>
            <person name="Bills G."/>
            <person name="Bluhm B.H."/>
            <person name="Cannon C."/>
            <person name="Castanera R."/>
            <person name="Culley D.E."/>
            <person name="Daum C."/>
            <person name="Ezra D."/>
            <person name="Gonzalez J.B."/>
            <person name="Henrissat B."/>
            <person name="Kuo A."/>
            <person name="Liang C."/>
            <person name="Lipzen A."/>
            <person name="Lutzoni F."/>
            <person name="Magnuson J."/>
            <person name="Mondo S."/>
            <person name="Nolan M."/>
            <person name="Ohm R."/>
            <person name="Pangilinan J."/>
            <person name="Park H.-J."/>
            <person name="Ramirez L."/>
            <person name="Alfaro M."/>
            <person name="Sun H."/>
            <person name="Tritt A."/>
            <person name="Yoshinaga Y."/>
            <person name="Zwiers L.-H."/>
            <person name="Turgeon B.G."/>
            <person name="Goodwin S.B."/>
            <person name="Spatafora J.W."/>
            <person name="Crous P.W."/>
            <person name="Grigoriev I.V."/>
        </authorList>
    </citation>
    <scope>NUCLEOTIDE SEQUENCE</scope>
    <source>
        <strain evidence="2">IPT5</strain>
    </source>
</reference>
<name>A0A6A7B8G9_9PLEO</name>
<feature type="non-terminal residue" evidence="2">
    <location>
        <position position="246"/>
    </location>
</feature>
<dbReference type="AlphaFoldDB" id="A0A6A7B8G9"/>
<accession>A0A6A7B8G9</accession>
<feature type="region of interest" description="Disordered" evidence="1">
    <location>
        <begin position="1"/>
        <end position="27"/>
    </location>
</feature>
<proteinExistence type="predicted"/>
<organism evidence="2 3">
    <name type="scientific">Plenodomus tracheiphilus IPT5</name>
    <dbReference type="NCBI Taxonomy" id="1408161"/>
    <lineage>
        <taxon>Eukaryota</taxon>
        <taxon>Fungi</taxon>
        <taxon>Dikarya</taxon>
        <taxon>Ascomycota</taxon>
        <taxon>Pezizomycotina</taxon>
        <taxon>Dothideomycetes</taxon>
        <taxon>Pleosporomycetidae</taxon>
        <taxon>Pleosporales</taxon>
        <taxon>Pleosporineae</taxon>
        <taxon>Leptosphaeriaceae</taxon>
        <taxon>Plenodomus</taxon>
    </lineage>
</organism>
<dbReference type="EMBL" id="MU006302">
    <property type="protein sequence ID" value="KAF2851532.1"/>
    <property type="molecule type" value="Genomic_DNA"/>
</dbReference>
<sequence length="246" mass="27256">MRTRAGRDISTHRSTQPSDNRNGDARTTRTAQAVERLAPADTELNEVKEHDLEPPVKRLKMQHLVAALSVRQKMPVLTTHLRPAKSHATTGDADVSEIEDEIVSKLVALVRNAALAFHHYGPVRTFLVNNSGICHTVKAETMTMWMHKVMQQLRAGDAAATPIDMSQRTTHATDLNNSANAGINKSIRILPGWPKDVISELTKLVRNAKLPALDSNRVGAYIREVGKGAGDTILERWTRLIMQNLQ</sequence>
<dbReference type="Proteomes" id="UP000799423">
    <property type="component" value="Unassembled WGS sequence"/>
</dbReference>
<gene>
    <name evidence="2" type="ORF">T440DRAFT_394517</name>
</gene>
<keyword evidence="3" id="KW-1185">Reference proteome</keyword>